<dbReference type="InterPro" id="IPR050261">
    <property type="entry name" value="FrsA_esterase"/>
</dbReference>
<reference evidence="2 3" key="1">
    <citation type="submission" date="2015-07" db="EMBL/GenBank/DDBJ databases">
        <title>Comparative genomics of the Sigatoka disease complex on banana suggests a link between parallel evolutionary changes in Pseudocercospora fijiensis and Pseudocercospora eumusae and increased virulence on the banana host.</title>
        <authorList>
            <person name="Chang T.-C."/>
            <person name="Salvucci A."/>
            <person name="Crous P.W."/>
            <person name="Stergiopoulos I."/>
        </authorList>
    </citation>
    <scope>NUCLEOTIDE SEQUENCE [LARGE SCALE GENOMIC DNA]</scope>
    <source>
        <strain evidence="2 3">CBS 114824</strain>
    </source>
</reference>
<gene>
    <name evidence="2" type="ORF">AC578_7788</name>
</gene>
<keyword evidence="1" id="KW-0378">Hydrolase</keyword>
<accession>A0A139H155</accession>
<dbReference type="GO" id="GO:0016787">
    <property type="term" value="F:hydrolase activity"/>
    <property type="evidence" value="ECO:0007669"/>
    <property type="project" value="UniProtKB-KW"/>
</dbReference>
<evidence type="ECO:0000313" key="3">
    <source>
        <dbReference type="Proteomes" id="UP000070133"/>
    </source>
</evidence>
<dbReference type="OrthoDB" id="5409895at2759"/>
<evidence type="ECO:0000256" key="1">
    <source>
        <dbReference type="ARBA" id="ARBA00022801"/>
    </source>
</evidence>
<organism evidence="2 3">
    <name type="scientific">Pseudocercospora eumusae</name>
    <dbReference type="NCBI Taxonomy" id="321146"/>
    <lineage>
        <taxon>Eukaryota</taxon>
        <taxon>Fungi</taxon>
        <taxon>Dikarya</taxon>
        <taxon>Ascomycota</taxon>
        <taxon>Pezizomycotina</taxon>
        <taxon>Dothideomycetes</taxon>
        <taxon>Dothideomycetidae</taxon>
        <taxon>Mycosphaerellales</taxon>
        <taxon>Mycosphaerellaceae</taxon>
        <taxon>Pseudocercospora</taxon>
    </lineage>
</organism>
<protein>
    <recommendedName>
        <fullName evidence="4">AB hydrolase-1 domain-containing protein</fullName>
    </recommendedName>
</protein>
<dbReference type="AlphaFoldDB" id="A0A139H155"/>
<dbReference type="PANTHER" id="PTHR22946:SF12">
    <property type="entry name" value="CONIDIAL PIGMENT BIOSYNTHESIS PROTEIN AYG1 (AFU_ORTHOLOGUE AFUA_2G17550)"/>
    <property type="match status" value="1"/>
</dbReference>
<dbReference type="InterPro" id="IPR010520">
    <property type="entry name" value="FrsA-like"/>
</dbReference>
<dbReference type="Pfam" id="PF06500">
    <property type="entry name" value="FrsA-like"/>
    <property type="match status" value="1"/>
</dbReference>
<dbReference type="Proteomes" id="UP000070133">
    <property type="component" value="Unassembled WGS sequence"/>
</dbReference>
<dbReference type="InterPro" id="IPR029058">
    <property type="entry name" value="AB_hydrolase_fold"/>
</dbReference>
<dbReference type="EMBL" id="LFZN01000186">
    <property type="protein sequence ID" value="KXS96119.1"/>
    <property type="molecule type" value="Genomic_DNA"/>
</dbReference>
<keyword evidence="3" id="KW-1185">Reference proteome</keyword>
<evidence type="ECO:0000313" key="2">
    <source>
        <dbReference type="EMBL" id="KXS96119.1"/>
    </source>
</evidence>
<dbReference type="STRING" id="321146.A0A139H155"/>
<proteinExistence type="predicted"/>
<name>A0A139H155_9PEZI</name>
<comment type="caution">
    <text evidence="2">The sequence shown here is derived from an EMBL/GenBank/DDBJ whole genome shotgun (WGS) entry which is preliminary data.</text>
</comment>
<dbReference type="Gene3D" id="3.40.50.1820">
    <property type="entry name" value="alpha/beta hydrolase"/>
    <property type="match status" value="1"/>
</dbReference>
<sequence>MAAPGGKFFIQDALSTPAKHHESFEALWKTKWEQPSKLGLYPFMFNAHEDFVPIAERLIKEGQKEPYDWDKYAEAFVPKAEELLAEAENAEKAGDKAKASEYYMRASAVYRISRFPAPRSEKQRHAWSEGKKAAQKGLLLRERPTKEVLIPHKHGLEHEGKHIPVYYHLPPGISADKPAPLVIILTGLDGYRTELAVWIEGWSQKGVAVMILEIPGTGDSPADPSDPTSPDRAFSSLFDWIDAQAEIDQTRKALWAFSTGGYYAIRVAYTHPKRLSGVVSLGGGCHYMFDKEWLSYVNHLEYPFDLATTLAYKFGYGDDLEKFKKEAMKFSLLEDGTLDKPMCARLLLVNGVNDEIFPIDDYYLALQHGPPKEARFVADRKHMGEPESFFIILKWIYNLFGLEGNPADQMKTIPSKYGRRNDWRAYHSTFHPRHQHQHNHKFIVLAKMDTDEDLDIDPDIAAAMGFGGFGSQIKGKRKFDSNDGFIGGKASSVTGANSTPMREPKSVKVATGSEKSEYLQRGTTLVPYDPKTQESPNLESLKYGVRNTTGDMVYFLPSFLEDPWAGLKAK</sequence>
<evidence type="ECO:0008006" key="4">
    <source>
        <dbReference type="Google" id="ProtNLM"/>
    </source>
</evidence>
<dbReference type="PANTHER" id="PTHR22946">
    <property type="entry name" value="DIENELACTONE HYDROLASE DOMAIN-CONTAINING PROTEIN-RELATED"/>
    <property type="match status" value="1"/>
</dbReference>
<dbReference type="SUPFAM" id="SSF53474">
    <property type="entry name" value="alpha/beta-Hydrolases"/>
    <property type="match status" value="1"/>
</dbReference>